<dbReference type="EMBL" id="AP019552">
    <property type="protein sequence ID" value="BBJ29090.1"/>
    <property type="molecule type" value="Genomic_DNA"/>
</dbReference>
<name>A0A6N4TDN6_9BACT</name>
<keyword evidence="3" id="KW-1185">Reference proteome</keyword>
<organism evidence="2 3">
    <name type="scientific">Athalassotoga saccharophila</name>
    <dbReference type="NCBI Taxonomy" id="1441386"/>
    <lineage>
        <taxon>Bacteria</taxon>
        <taxon>Thermotogati</taxon>
        <taxon>Thermotogota</taxon>
        <taxon>Thermotogae</taxon>
        <taxon>Mesoaciditogales</taxon>
        <taxon>Mesoaciditogaceae</taxon>
        <taxon>Athalassotoga</taxon>
    </lineage>
</organism>
<dbReference type="SUPFAM" id="SSF47598">
    <property type="entry name" value="Ribbon-helix-helix"/>
    <property type="match status" value="1"/>
</dbReference>
<geneLocation type="plasmid" evidence="2 3">
    <name>pATS1</name>
</geneLocation>
<dbReference type="InterPro" id="IPR013321">
    <property type="entry name" value="Arc_rbn_hlx_hlx"/>
</dbReference>
<dbReference type="RefSeq" id="WP_161849040.1">
    <property type="nucleotide sequence ID" value="NZ_AP019552.1"/>
</dbReference>
<sequence>MEKDNFLSKLKSAKTQKKMMTIYLDKDIAKKLKIFAAEQDKTMSEIVEEALKEKLQAV</sequence>
<evidence type="ECO:0000313" key="2">
    <source>
        <dbReference type="EMBL" id="BBJ29090.1"/>
    </source>
</evidence>
<dbReference type="Pfam" id="PF21432">
    <property type="entry name" value="56B_RHH"/>
    <property type="match status" value="1"/>
</dbReference>
<gene>
    <name evidence="2" type="ORF">ATHSA_p10043</name>
</gene>
<accession>A0A6N4TDN6</accession>
<reference evidence="3" key="1">
    <citation type="submission" date="2019-04" db="EMBL/GenBank/DDBJ databases">
        <title>NAS-01 Genome Sequencing.</title>
        <authorList>
            <person name="Kato S."/>
            <person name="Itoh T."/>
            <person name="Ohkuma M."/>
        </authorList>
    </citation>
    <scope>NUCLEOTIDE SEQUENCE [LARGE SCALE GENOMIC DNA]</scope>
    <source>
        <strain evidence="3">NAS-01</strain>
        <plasmid evidence="3">pATS1</plasmid>
    </source>
</reference>
<feature type="domain" description="56B-like ribbon-helix-helix" evidence="1">
    <location>
        <begin position="26"/>
        <end position="56"/>
    </location>
</feature>
<dbReference type="InterPro" id="IPR010985">
    <property type="entry name" value="Ribbon_hlx_hlx"/>
</dbReference>
<dbReference type="Gene3D" id="1.10.1220.10">
    <property type="entry name" value="Met repressor-like"/>
    <property type="match status" value="1"/>
</dbReference>
<evidence type="ECO:0000313" key="3">
    <source>
        <dbReference type="Proteomes" id="UP000463916"/>
    </source>
</evidence>
<dbReference type="InterPro" id="IPR049123">
    <property type="entry name" value="56B_RHH"/>
</dbReference>
<protein>
    <recommendedName>
        <fullName evidence="1">56B-like ribbon-helix-helix domain-containing protein</fullName>
    </recommendedName>
</protein>
<keyword evidence="2" id="KW-0614">Plasmid</keyword>
<proteinExistence type="predicted"/>
<evidence type="ECO:0000259" key="1">
    <source>
        <dbReference type="Pfam" id="PF21432"/>
    </source>
</evidence>
<dbReference type="AlphaFoldDB" id="A0A6N4TDN6"/>
<dbReference type="GO" id="GO:0006355">
    <property type="term" value="P:regulation of DNA-templated transcription"/>
    <property type="evidence" value="ECO:0007669"/>
    <property type="project" value="InterPro"/>
</dbReference>
<dbReference type="Proteomes" id="UP000463916">
    <property type="component" value="Plasmid pATS1"/>
</dbReference>
<dbReference type="KEGG" id="asac:ATHSA_p10043"/>